<evidence type="ECO:0000256" key="2">
    <source>
        <dbReference type="SAM" id="SignalP"/>
    </source>
</evidence>
<dbReference type="Proteomes" id="UP000799429">
    <property type="component" value="Unassembled WGS sequence"/>
</dbReference>
<dbReference type="Gene3D" id="2.120.10.30">
    <property type="entry name" value="TolB, C-terminal domain"/>
    <property type="match status" value="1"/>
</dbReference>
<comment type="caution">
    <text evidence="4">The sequence shown here is derived from an EMBL/GenBank/DDBJ whole genome shotgun (WGS) entry which is preliminary data.</text>
</comment>
<evidence type="ECO:0000256" key="1">
    <source>
        <dbReference type="SAM" id="MobiDB-lite"/>
    </source>
</evidence>
<feature type="compositionally biased region" description="Low complexity" evidence="1">
    <location>
        <begin position="434"/>
        <end position="460"/>
    </location>
</feature>
<name>A0A9P4VWB6_9PEZI</name>
<accession>A0A9P4VWB6</accession>
<dbReference type="Pfam" id="PF22807">
    <property type="entry name" value="TrAA12"/>
    <property type="match status" value="1"/>
</dbReference>
<feature type="signal peptide" evidence="2">
    <location>
        <begin position="1"/>
        <end position="24"/>
    </location>
</feature>
<dbReference type="SUPFAM" id="SSF50952">
    <property type="entry name" value="Soluble quinoprotein glucose dehydrogenase"/>
    <property type="match status" value="1"/>
</dbReference>
<feature type="domain" description="Pyrroloquinoline quinone-dependent pyranose dehydrogenase beta-propeller" evidence="3">
    <location>
        <begin position="39"/>
        <end position="427"/>
    </location>
</feature>
<dbReference type="EMBL" id="MU006090">
    <property type="protein sequence ID" value="KAF2842549.1"/>
    <property type="molecule type" value="Genomic_DNA"/>
</dbReference>
<dbReference type="AlphaFoldDB" id="A0A9P4VWB6"/>
<keyword evidence="5" id="KW-1185">Reference proteome</keyword>
<organism evidence="4 5">
    <name type="scientific">Patellaria atrata CBS 101060</name>
    <dbReference type="NCBI Taxonomy" id="1346257"/>
    <lineage>
        <taxon>Eukaryota</taxon>
        <taxon>Fungi</taxon>
        <taxon>Dikarya</taxon>
        <taxon>Ascomycota</taxon>
        <taxon>Pezizomycotina</taxon>
        <taxon>Dothideomycetes</taxon>
        <taxon>Dothideomycetes incertae sedis</taxon>
        <taxon>Patellariales</taxon>
        <taxon>Patellariaceae</taxon>
        <taxon>Patellaria</taxon>
    </lineage>
</organism>
<proteinExistence type="predicted"/>
<protein>
    <submittedName>
        <fullName evidence="4">Soluble quino protein glucose dehydrogenase</fullName>
    </submittedName>
</protein>
<evidence type="ECO:0000313" key="5">
    <source>
        <dbReference type="Proteomes" id="UP000799429"/>
    </source>
</evidence>
<evidence type="ECO:0000313" key="4">
    <source>
        <dbReference type="EMBL" id="KAF2842549.1"/>
    </source>
</evidence>
<dbReference type="OrthoDB" id="507128at2759"/>
<feature type="region of interest" description="Disordered" evidence="1">
    <location>
        <begin position="427"/>
        <end position="462"/>
    </location>
</feature>
<dbReference type="InterPro" id="IPR011042">
    <property type="entry name" value="6-blade_b-propeller_TolB-like"/>
</dbReference>
<evidence type="ECO:0000259" key="3">
    <source>
        <dbReference type="Pfam" id="PF22807"/>
    </source>
</evidence>
<keyword evidence="2" id="KW-0732">Signal</keyword>
<gene>
    <name evidence="4" type="ORF">M501DRAFT_430317</name>
</gene>
<dbReference type="InterPro" id="IPR011041">
    <property type="entry name" value="Quinoprot_gluc/sorb_DH_b-prop"/>
</dbReference>
<dbReference type="InterPro" id="IPR054539">
    <property type="entry name" value="Beta-prop_PDH"/>
</dbReference>
<reference evidence="4" key="1">
    <citation type="journal article" date="2020" name="Stud. Mycol.">
        <title>101 Dothideomycetes genomes: a test case for predicting lifestyles and emergence of pathogens.</title>
        <authorList>
            <person name="Haridas S."/>
            <person name="Albert R."/>
            <person name="Binder M."/>
            <person name="Bloem J."/>
            <person name="Labutti K."/>
            <person name="Salamov A."/>
            <person name="Andreopoulos B."/>
            <person name="Baker S."/>
            <person name="Barry K."/>
            <person name="Bills G."/>
            <person name="Bluhm B."/>
            <person name="Cannon C."/>
            <person name="Castanera R."/>
            <person name="Culley D."/>
            <person name="Daum C."/>
            <person name="Ezra D."/>
            <person name="Gonzalez J."/>
            <person name="Henrissat B."/>
            <person name="Kuo A."/>
            <person name="Liang C."/>
            <person name="Lipzen A."/>
            <person name="Lutzoni F."/>
            <person name="Magnuson J."/>
            <person name="Mondo S."/>
            <person name="Nolan M."/>
            <person name="Ohm R."/>
            <person name="Pangilinan J."/>
            <person name="Park H.-J."/>
            <person name="Ramirez L."/>
            <person name="Alfaro M."/>
            <person name="Sun H."/>
            <person name="Tritt A."/>
            <person name="Yoshinaga Y."/>
            <person name="Zwiers L.-H."/>
            <person name="Turgeon B."/>
            <person name="Goodwin S."/>
            <person name="Spatafora J."/>
            <person name="Crous P."/>
            <person name="Grigoriev I."/>
        </authorList>
    </citation>
    <scope>NUCLEOTIDE SEQUENCE</scope>
    <source>
        <strain evidence="4">CBS 101060</strain>
    </source>
</reference>
<sequence length="481" mass="51717">MGLDYKLLLLSIQIVLPNLQVVAAQSACSTTLTPDYPAPSLASGYRAQLVANGLSSPRAITFDKNGNLLVIDQGKGVIAFSFDGDGTCLSDRRTVVNDGSLNHGLQVSNDGKTLYASTSESVSAWNYDAEAREVRGDQRILVENMSNNGGHISRTLLLSKKVNGTLVVSRGSEGNFDLQTLDVTSGHSQIKAFDLTDDTNLPYDYNNDGLLLGWGLRNSVGVAEHPQSGGIYSVENSIDEMEREGEDIHEDNPGEELNYHGTLQDNDFSGQGKNYGYPVCFAAWDVDSIPGNDDIHVGDQFAIGEQNSTVNDTICSEDRIAPRLTFEAHTAPLDLVFNEGGTEAWVSFHGSWNRDDPAGYYVGMIRFNEEGEPVEDSDSTSAAISIMANQGTSRCPDDCFRPVGLAFDSRGRLFMSSDRTGEIYAIIKDEDSQGTPTTSETPSGTETGGAAATTTGSASSMHGKQSGIAMLIALMIHVFFL</sequence>
<feature type="chain" id="PRO_5040319897" evidence="2">
    <location>
        <begin position="25"/>
        <end position="481"/>
    </location>
</feature>